<dbReference type="Proteomes" id="UP000600365">
    <property type="component" value="Unassembled WGS sequence"/>
</dbReference>
<evidence type="ECO:0000313" key="3">
    <source>
        <dbReference type="Proteomes" id="UP000600365"/>
    </source>
</evidence>
<dbReference type="EMBL" id="BMMM01000010">
    <property type="protein sequence ID" value="GGN74877.1"/>
    <property type="molecule type" value="Genomic_DNA"/>
</dbReference>
<evidence type="ECO:0000259" key="1">
    <source>
        <dbReference type="Pfam" id="PF12697"/>
    </source>
</evidence>
<name>A0A918D682_9ACTN</name>
<accession>A0A918D682</accession>
<dbReference type="Gene3D" id="3.40.50.1820">
    <property type="entry name" value="alpha/beta hydrolase"/>
    <property type="match status" value="1"/>
</dbReference>
<organism evidence="2 3">
    <name type="scientific">Streptomyces albiflavescens</name>
    <dbReference type="NCBI Taxonomy" id="1623582"/>
    <lineage>
        <taxon>Bacteria</taxon>
        <taxon>Bacillati</taxon>
        <taxon>Actinomycetota</taxon>
        <taxon>Actinomycetes</taxon>
        <taxon>Kitasatosporales</taxon>
        <taxon>Streptomycetaceae</taxon>
        <taxon>Streptomyces</taxon>
    </lineage>
</organism>
<dbReference type="GO" id="GO:0016787">
    <property type="term" value="F:hydrolase activity"/>
    <property type="evidence" value="ECO:0007669"/>
    <property type="project" value="UniProtKB-KW"/>
</dbReference>
<dbReference type="InterPro" id="IPR029058">
    <property type="entry name" value="AB_hydrolase_fold"/>
</dbReference>
<dbReference type="InterPro" id="IPR050228">
    <property type="entry name" value="Carboxylesterase_BioH"/>
</dbReference>
<keyword evidence="2" id="KW-0378">Hydrolase</keyword>
<dbReference type="PANTHER" id="PTHR43194:SF2">
    <property type="entry name" value="PEROXISOMAL MEMBRANE PROTEIN LPX1"/>
    <property type="match status" value="1"/>
</dbReference>
<comment type="caution">
    <text evidence="2">The sequence shown here is derived from an EMBL/GenBank/DDBJ whole genome shotgun (WGS) entry which is preliminary data.</text>
</comment>
<protein>
    <submittedName>
        <fullName evidence="2">Alpha/beta hydrolase</fullName>
    </submittedName>
</protein>
<dbReference type="InterPro" id="IPR000073">
    <property type="entry name" value="AB_hydrolase_1"/>
</dbReference>
<dbReference type="AlphaFoldDB" id="A0A918D682"/>
<dbReference type="PANTHER" id="PTHR43194">
    <property type="entry name" value="HYDROLASE ALPHA/BETA FOLD FAMILY"/>
    <property type="match status" value="1"/>
</dbReference>
<feature type="domain" description="AB hydrolase-1" evidence="1">
    <location>
        <begin position="5"/>
        <end position="206"/>
    </location>
</feature>
<reference evidence="2 3" key="1">
    <citation type="journal article" date="2014" name="Int. J. Syst. Evol. Microbiol.">
        <title>Complete genome sequence of Corynebacterium casei LMG S-19264T (=DSM 44701T), isolated from a smear-ripened cheese.</title>
        <authorList>
            <consortium name="US DOE Joint Genome Institute (JGI-PGF)"/>
            <person name="Walter F."/>
            <person name="Albersmeier A."/>
            <person name="Kalinowski J."/>
            <person name="Ruckert C."/>
        </authorList>
    </citation>
    <scope>NUCLEOTIDE SEQUENCE [LARGE SCALE GENOMIC DNA]</scope>
    <source>
        <strain evidence="2 3">CGMCC 4.7111</strain>
    </source>
</reference>
<evidence type="ECO:0000313" key="2">
    <source>
        <dbReference type="EMBL" id="GGN74877.1"/>
    </source>
</evidence>
<sequence length="223" mass="23993">MLSNGECWWEIGPALAERGYRVVAVDLPGHGLSPADPDADLDSFVTALLKSVPTVPALAVGHSMGAFVLASALDRLAPERVVYVDTPFGPSRADFDSPTLTAAYTKAKERRTLDALDRQEPGWQQQDRVVEARAAEQFDVATSVSLLASVAGMDFAPPEHVPSLMIRPEPSRFVPPAAVEQLTARGVQVRSVEGGGHITWYGHHTEFMTALDGWLAEPLPKAA</sequence>
<dbReference type="SUPFAM" id="SSF53474">
    <property type="entry name" value="alpha/beta-Hydrolases"/>
    <property type="match status" value="1"/>
</dbReference>
<gene>
    <name evidence="2" type="ORF">GCM10011579_054420</name>
</gene>
<proteinExistence type="predicted"/>
<dbReference type="Pfam" id="PF12697">
    <property type="entry name" value="Abhydrolase_6"/>
    <property type="match status" value="1"/>
</dbReference>
<keyword evidence="3" id="KW-1185">Reference proteome</keyword>